<dbReference type="PANTHER" id="PTHR13052">
    <property type="entry name" value="NFRKB-RELATED"/>
    <property type="match status" value="1"/>
</dbReference>
<dbReference type="AlphaFoldDB" id="F1LE50"/>
<dbReference type="InterPro" id="IPR024867">
    <property type="entry name" value="NFRKB"/>
</dbReference>
<dbReference type="GO" id="GO:0031011">
    <property type="term" value="C:Ino80 complex"/>
    <property type="evidence" value="ECO:0007669"/>
    <property type="project" value="InterPro"/>
</dbReference>
<proteinExistence type="evidence at transcript level"/>
<dbReference type="EMBL" id="JI180052">
    <property type="protein sequence ID" value="ADY48404.1"/>
    <property type="molecule type" value="mRNA"/>
</dbReference>
<organism evidence="1">
    <name type="scientific">Ascaris suum</name>
    <name type="common">Pig roundworm</name>
    <name type="synonym">Ascaris lumbricoides</name>
    <dbReference type="NCBI Taxonomy" id="6253"/>
    <lineage>
        <taxon>Eukaryota</taxon>
        <taxon>Metazoa</taxon>
        <taxon>Ecdysozoa</taxon>
        <taxon>Nematoda</taxon>
        <taxon>Chromadorea</taxon>
        <taxon>Rhabditida</taxon>
        <taxon>Spirurina</taxon>
        <taxon>Ascaridomorpha</taxon>
        <taxon>Ascaridoidea</taxon>
        <taxon>Ascarididae</taxon>
        <taxon>Ascaris</taxon>
    </lineage>
</organism>
<reference evidence="1" key="1">
    <citation type="journal article" date="2011" name="Genome Res.">
        <title>Deep small RNA sequencing from the nematode Ascaris reveals conservation, functional diversification, and novel developmental profiles.</title>
        <authorList>
            <person name="Wang J."/>
            <person name="Czech B."/>
            <person name="Crunk A."/>
            <person name="Wallace A."/>
            <person name="Mitreva M."/>
            <person name="Hannon G.J."/>
            <person name="Davis R.E."/>
        </authorList>
    </citation>
    <scope>NUCLEOTIDE SEQUENCE</scope>
</reference>
<accession>F1LE50</accession>
<sequence>MASCSTSAPNVASTTGNVAKQFVRTRAYYQPPSTNIPVPSSNTKQFSRLCLGGEIVQVPSAIVQQEGLFRAVVTKEAFRSLSVEAQTYLKRFLPKYEGAEKEEERILDAVFTADPNFYFGNPLGKVHSKIRCGWFNPERPSDQVQLRDNRRVLYDHYIRYYHISLLKKLLVSRRCLVEQATNRAIHSDGPVNQ</sequence>
<name>F1LE50_ASCSU</name>
<protein>
    <submittedName>
        <fullName evidence="1">Nuclear factor related to kappa-B-binding protein</fullName>
    </submittedName>
</protein>
<evidence type="ECO:0000313" key="1">
    <source>
        <dbReference type="EMBL" id="ADY48404.1"/>
    </source>
</evidence>
<dbReference type="CDD" id="cd21865">
    <property type="entry name" value="DEUBAD_NFRKB"/>
    <property type="match status" value="1"/>
</dbReference>